<sequence>MSENEISKLSADPLHDCSRDHVLRWPGLRKRFELHVRDACLPVVVTLSFTRCPLNPERTLVLDASYHRV</sequence>
<name>A0A371D3M6_9APHY</name>
<keyword evidence="2" id="KW-1185">Reference proteome</keyword>
<dbReference type="STRING" id="139420.A0A371D3M6"/>
<dbReference type="AlphaFoldDB" id="A0A371D3M6"/>
<evidence type="ECO:0000313" key="1">
    <source>
        <dbReference type="EMBL" id="RDX47102.1"/>
    </source>
</evidence>
<gene>
    <name evidence="1" type="ORF">OH76DRAFT_794492</name>
</gene>
<protein>
    <submittedName>
        <fullName evidence="1">Uncharacterized protein</fullName>
    </submittedName>
</protein>
<organism evidence="1 2">
    <name type="scientific">Lentinus brumalis</name>
    <dbReference type="NCBI Taxonomy" id="2498619"/>
    <lineage>
        <taxon>Eukaryota</taxon>
        <taxon>Fungi</taxon>
        <taxon>Dikarya</taxon>
        <taxon>Basidiomycota</taxon>
        <taxon>Agaricomycotina</taxon>
        <taxon>Agaricomycetes</taxon>
        <taxon>Polyporales</taxon>
        <taxon>Polyporaceae</taxon>
        <taxon>Lentinus</taxon>
    </lineage>
</organism>
<dbReference type="Proteomes" id="UP000256964">
    <property type="component" value="Unassembled WGS sequence"/>
</dbReference>
<evidence type="ECO:0000313" key="2">
    <source>
        <dbReference type="Proteomes" id="UP000256964"/>
    </source>
</evidence>
<proteinExistence type="predicted"/>
<reference evidence="1 2" key="1">
    <citation type="journal article" date="2018" name="Biotechnol. Biofuels">
        <title>Integrative visual omics of the white-rot fungus Polyporus brumalis exposes the biotechnological potential of its oxidative enzymes for delignifying raw plant biomass.</title>
        <authorList>
            <person name="Miyauchi S."/>
            <person name="Rancon A."/>
            <person name="Drula E."/>
            <person name="Hage H."/>
            <person name="Chaduli D."/>
            <person name="Favel A."/>
            <person name="Grisel S."/>
            <person name="Henrissat B."/>
            <person name="Herpoel-Gimbert I."/>
            <person name="Ruiz-Duenas F.J."/>
            <person name="Chevret D."/>
            <person name="Hainaut M."/>
            <person name="Lin J."/>
            <person name="Wang M."/>
            <person name="Pangilinan J."/>
            <person name="Lipzen A."/>
            <person name="Lesage-Meessen L."/>
            <person name="Navarro D."/>
            <person name="Riley R."/>
            <person name="Grigoriev I.V."/>
            <person name="Zhou S."/>
            <person name="Raouche S."/>
            <person name="Rosso M.N."/>
        </authorList>
    </citation>
    <scope>NUCLEOTIDE SEQUENCE [LARGE SCALE GENOMIC DNA]</scope>
    <source>
        <strain evidence="1 2">BRFM 1820</strain>
    </source>
</reference>
<accession>A0A371D3M6</accession>
<dbReference type="EMBL" id="KZ857421">
    <property type="protein sequence ID" value="RDX47102.1"/>
    <property type="molecule type" value="Genomic_DNA"/>
</dbReference>